<keyword evidence="2" id="KW-0238">DNA-binding</keyword>
<feature type="domain" description="HTH luxR-type" evidence="5">
    <location>
        <begin position="169"/>
        <end position="234"/>
    </location>
</feature>
<dbReference type="PANTHER" id="PTHR44688:SF16">
    <property type="entry name" value="DNA-BINDING TRANSCRIPTIONAL ACTIVATOR DEVR_DOSR"/>
    <property type="match status" value="1"/>
</dbReference>
<evidence type="ECO:0000313" key="7">
    <source>
        <dbReference type="EMBL" id="KAA9345701.1"/>
    </source>
</evidence>
<keyword evidence="1" id="KW-0805">Transcription regulation</keyword>
<feature type="domain" description="PAS" evidence="6">
    <location>
        <begin position="24"/>
        <end position="98"/>
    </location>
</feature>
<dbReference type="InterPro" id="IPR016032">
    <property type="entry name" value="Sig_transdc_resp-reg_C-effctor"/>
</dbReference>
<dbReference type="SMART" id="SM00421">
    <property type="entry name" value="HTH_LUXR"/>
    <property type="match status" value="1"/>
</dbReference>
<dbReference type="RefSeq" id="WP_150901844.1">
    <property type="nucleotide sequence ID" value="NZ_VTWT01000001.1"/>
</dbReference>
<dbReference type="InterPro" id="IPR036388">
    <property type="entry name" value="WH-like_DNA-bd_sf"/>
</dbReference>
<dbReference type="PANTHER" id="PTHR44688">
    <property type="entry name" value="DNA-BINDING TRANSCRIPTIONAL ACTIVATOR DEVR_DOSR"/>
    <property type="match status" value="1"/>
</dbReference>
<comment type="caution">
    <text evidence="7">The sequence shown here is derived from an EMBL/GenBank/DDBJ whole genome shotgun (WGS) entry which is preliminary data.</text>
</comment>
<dbReference type="PROSITE" id="PS50043">
    <property type="entry name" value="HTH_LUXR_2"/>
    <property type="match status" value="1"/>
</dbReference>
<dbReference type="CDD" id="cd06170">
    <property type="entry name" value="LuxR_C_like"/>
    <property type="match status" value="1"/>
</dbReference>
<dbReference type="GO" id="GO:0006355">
    <property type="term" value="P:regulation of DNA-templated transcription"/>
    <property type="evidence" value="ECO:0007669"/>
    <property type="project" value="InterPro"/>
</dbReference>
<evidence type="ECO:0000313" key="8">
    <source>
        <dbReference type="Proteomes" id="UP000326570"/>
    </source>
</evidence>
<dbReference type="InterPro" id="IPR035965">
    <property type="entry name" value="PAS-like_dom_sf"/>
</dbReference>
<feature type="coiled-coil region" evidence="4">
    <location>
        <begin position="149"/>
        <end position="176"/>
    </location>
</feature>
<evidence type="ECO:0000256" key="3">
    <source>
        <dbReference type="ARBA" id="ARBA00023163"/>
    </source>
</evidence>
<dbReference type="Gene3D" id="3.30.450.20">
    <property type="entry name" value="PAS domain"/>
    <property type="match status" value="1"/>
</dbReference>
<evidence type="ECO:0000259" key="5">
    <source>
        <dbReference type="PROSITE" id="PS50043"/>
    </source>
</evidence>
<keyword evidence="4" id="KW-0175">Coiled coil</keyword>
<dbReference type="AlphaFoldDB" id="A0A5N1J468"/>
<accession>A0A5N1J468</accession>
<organism evidence="7 8">
    <name type="scientific">Adhaeribacter soli</name>
    <dbReference type="NCBI Taxonomy" id="2607655"/>
    <lineage>
        <taxon>Bacteria</taxon>
        <taxon>Pseudomonadati</taxon>
        <taxon>Bacteroidota</taxon>
        <taxon>Cytophagia</taxon>
        <taxon>Cytophagales</taxon>
        <taxon>Hymenobacteraceae</taxon>
        <taxon>Adhaeribacter</taxon>
    </lineage>
</organism>
<gene>
    <name evidence="7" type="ORF">F0P94_01035</name>
</gene>
<reference evidence="7 8" key="1">
    <citation type="submission" date="2019-09" db="EMBL/GenBank/DDBJ databases">
        <title>Genome sequence of Adhaeribacter sp. M2.</title>
        <authorList>
            <person name="Srinivasan S."/>
        </authorList>
    </citation>
    <scope>NUCLEOTIDE SEQUENCE [LARGE SCALE GENOMIC DNA]</scope>
    <source>
        <strain evidence="7 8">M2</strain>
    </source>
</reference>
<dbReference type="Proteomes" id="UP000326570">
    <property type="component" value="Unassembled WGS sequence"/>
</dbReference>
<dbReference type="SUPFAM" id="SSF55785">
    <property type="entry name" value="PYP-like sensor domain (PAS domain)"/>
    <property type="match status" value="1"/>
</dbReference>
<dbReference type="CDD" id="cd00130">
    <property type="entry name" value="PAS"/>
    <property type="match status" value="1"/>
</dbReference>
<dbReference type="InterPro" id="IPR013655">
    <property type="entry name" value="PAS_fold_3"/>
</dbReference>
<protein>
    <submittedName>
        <fullName evidence="7">PAS domain-containing protein</fullName>
    </submittedName>
</protein>
<keyword evidence="3" id="KW-0804">Transcription</keyword>
<dbReference type="InterPro" id="IPR000014">
    <property type="entry name" value="PAS"/>
</dbReference>
<dbReference type="InterPro" id="IPR000792">
    <property type="entry name" value="Tscrpt_reg_LuxR_C"/>
</dbReference>
<evidence type="ECO:0000256" key="2">
    <source>
        <dbReference type="ARBA" id="ARBA00023125"/>
    </source>
</evidence>
<dbReference type="Gene3D" id="1.10.10.10">
    <property type="entry name" value="Winged helix-like DNA-binding domain superfamily/Winged helix DNA-binding domain"/>
    <property type="match status" value="1"/>
</dbReference>
<evidence type="ECO:0000256" key="1">
    <source>
        <dbReference type="ARBA" id="ARBA00023015"/>
    </source>
</evidence>
<dbReference type="SUPFAM" id="SSF46894">
    <property type="entry name" value="C-terminal effector domain of the bipartite response regulators"/>
    <property type="match status" value="1"/>
</dbReference>
<evidence type="ECO:0000256" key="4">
    <source>
        <dbReference type="SAM" id="Coils"/>
    </source>
</evidence>
<sequence length="236" mass="27167">MQNATPSTPPTEDGNSLEARIQAKIAEIEAIANELPGVIIIHNNLDLSVVYMSERGTEILGFTVEELKNLGVEYHDRFFNPEESKHFVPKIMELLQRNDRQEWICYFQQVRPSEDHKWTWYASSTKILMHDDDGRPVLNITIALPLDTSHHLTTKVERLQKENDFLRNNYSKFATLSNRERDVLKLTALGKSSNEIADILFISTATVDTHRKHFKKKLSVSSSYEISQYAMAFDLI</sequence>
<proteinExistence type="predicted"/>
<keyword evidence="8" id="KW-1185">Reference proteome</keyword>
<dbReference type="GO" id="GO:0003677">
    <property type="term" value="F:DNA binding"/>
    <property type="evidence" value="ECO:0007669"/>
    <property type="project" value="UniProtKB-KW"/>
</dbReference>
<dbReference type="Pfam" id="PF08447">
    <property type="entry name" value="PAS_3"/>
    <property type="match status" value="1"/>
</dbReference>
<name>A0A5N1J468_9BACT</name>
<dbReference type="Pfam" id="PF00196">
    <property type="entry name" value="GerE"/>
    <property type="match status" value="1"/>
</dbReference>
<dbReference type="PROSITE" id="PS50112">
    <property type="entry name" value="PAS"/>
    <property type="match status" value="1"/>
</dbReference>
<dbReference type="PRINTS" id="PR00038">
    <property type="entry name" value="HTHLUXR"/>
</dbReference>
<dbReference type="EMBL" id="VTWT01000001">
    <property type="protein sequence ID" value="KAA9345701.1"/>
    <property type="molecule type" value="Genomic_DNA"/>
</dbReference>
<evidence type="ECO:0000259" key="6">
    <source>
        <dbReference type="PROSITE" id="PS50112"/>
    </source>
</evidence>